<dbReference type="Pfam" id="PF02518">
    <property type="entry name" value="HATPase_c"/>
    <property type="match status" value="1"/>
</dbReference>
<evidence type="ECO:0000313" key="9">
    <source>
        <dbReference type="EMBL" id="KJU84614.1"/>
    </source>
</evidence>
<keyword evidence="3" id="KW-0808">Transferase</keyword>
<evidence type="ECO:0000256" key="7">
    <source>
        <dbReference type="ARBA" id="ARBA00023012"/>
    </source>
</evidence>
<keyword evidence="10" id="KW-1185">Reference proteome</keyword>
<dbReference type="GO" id="GO:0005524">
    <property type="term" value="F:ATP binding"/>
    <property type="evidence" value="ECO:0007669"/>
    <property type="project" value="UniProtKB-KW"/>
</dbReference>
<dbReference type="EC" id="2.7.13.3" evidence="2"/>
<evidence type="ECO:0000256" key="5">
    <source>
        <dbReference type="ARBA" id="ARBA00022777"/>
    </source>
</evidence>
<reference evidence="9 10" key="1">
    <citation type="submission" date="2015-02" db="EMBL/GenBank/DDBJ databases">
        <title>Single-cell genomics of uncultivated deep-branching MTB reveals a conserved set of magnetosome genes.</title>
        <authorList>
            <person name="Kolinko S."/>
            <person name="Richter M."/>
            <person name="Glockner F.O."/>
            <person name="Brachmann A."/>
            <person name="Schuler D."/>
        </authorList>
    </citation>
    <scope>NUCLEOTIDE SEQUENCE [LARGE SCALE GENOMIC DNA]</scope>
    <source>
        <strain evidence="9">TM-1</strain>
    </source>
</reference>
<keyword evidence="6 9" id="KW-0067">ATP-binding</keyword>
<dbReference type="Gene3D" id="3.30.565.10">
    <property type="entry name" value="Histidine kinase-like ATPase, C-terminal domain"/>
    <property type="match status" value="1"/>
</dbReference>
<dbReference type="SUPFAM" id="SSF55874">
    <property type="entry name" value="ATPase domain of HSP90 chaperone/DNA topoisomerase II/histidine kinase"/>
    <property type="match status" value="1"/>
</dbReference>
<dbReference type="InterPro" id="IPR004358">
    <property type="entry name" value="Sig_transdc_His_kin-like_C"/>
</dbReference>
<evidence type="ECO:0000256" key="2">
    <source>
        <dbReference type="ARBA" id="ARBA00012438"/>
    </source>
</evidence>
<sequence length="81" mass="8723">DKRSIVIKFTDNGTGMEDRTLDRIFEPFYTTKEVGMGTGLGLSIVYGIITGHNGTITCDSKPDKGTIFTIHIPVAGDTTDA</sequence>
<dbReference type="InterPro" id="IPR003594">
    <property type="entry name" value="HATPase_dom"/>
</dbReference>
<dbReference type="SMART" id="SM00387">
    <property type="entry name" value="HATPase_c"/>
    <property type="match status" value="1"/>
</dbReference>
<dbReference type="PANTHER" id="PTHR43065:SF46">
    <property type="entry name" value="C4-DICARBOXYLATE TRANSPORT SENSOR PROTEIN DCTB"/>
    <property type="match status" value="1"/>
</dbReference>
<dbReference type="EMBL" id="LACI01001367">
    <property type="protein sequence ID" value="KJU84614.1"/>
    <property type="molecule type" value="Genomic_DNA"/>
</dbReference>
<dbReference type="PRINTS" id="PR00344">
    <property type="entry name" value="BCTRLSENSOR"/>
</dbReference>
<evidence type="ECO:0000313" key="10">
    <source>
        <dbReference type="Proteomes" id="UP000033423"/>
    </source>
</evidence>
<evidence type="ECO:0000256" key="3">
    <source>
        <dbReference type="ARBA" id="ARBA00022679"/>
    </source>
</evidence>
<evidence type="ECO:0000256" key="6">
    <source>
        <dbReference type="ARBA" id="ARBA00022840"/>
    </source>
</evidence>
<keyword evidence="4" id="KW-0547">Nucleotide-binding</keyword>
<dbReference type="InterPro" id="IPR036890">
    <property type="entry name" value="HATPase_C_sf"/>
</dbReference>
<dbReference type="AlphaFoldDB" id="A0A0F3GRN3"/>
<comment type="catalytic activity">
    <reaction evidence="1">
        <text>ATP + protein L-histidine = ADP + protein N-phospho-L-histidine.</text>
        <dbReference type="EC" id="2.7.13.3"/>
    </reaction>
</comment>
<comment type="caution">
    <text evidence="9">The sequence shown here is derived from an EMBL/GenBank/DDBJ whole genome shotgun (WGS) entry which is preliminary data.</text>
</comment>
<accession>A0A0F3GRN3</accession>
<dbReference type="PROSITE" id="PS50109">
    <property type="entry name" value="HIS_KIN"/>
    <property type="match status" value="1"/>
</dbReference>
<proteinExistence type="predicted"/>
<evidence type="ECO:0000256" key="4">
    <source>
        <dbReference type="ARBA" id="ARBA00022741"/>
    </source>
</evidence>
<dbReference type="Proteomes" id="UP000033423">
    <property type="component" value="Unassembled WGS sequence"/>
</dbReference>
<evidence type="ECO:0000259" key="8">
    <source>
        <dbReference type="PROSITE" id="PS50109"/>
    </source>
</evidence>
<feature type="non-terminal residue" evidence="9">
    <location>
        <position position="1"/>
    </location>
</feature>
<gene>
    <name evidence="9" type="ORF">MBAV_003192</name>
</gene>
<organism evidence="9 10">
    <name type="scientific">Candidatus Magnetobacterium bavaricum</name>
    <dbReference type="NCBI Taxonomy" id="29290"/>
    <lineage>
        <taxon>Bacteria</taxon>
        <taxon>Pseudomonadati</taxon>
        <taxon>Nitrospirota</taxon>
        <taxon>Thermodesulfovibrionia</taxon>
        <taxon>Thermodesulfovibrionales</taxon>
        <taxon>Candidatus Magnetobacteriaceae</taxon>
        <taxon>Candidatus Magnetobacterium</taxon>
    </lineage>
</organism>
<keyword evidence="5" id="KW-0418">Kinase</keyword>
<keyword evidence="7" id="KW-0902">Two-component regulatory system</keyword>
<name>A0A0F3GRN3_9BACT</name>
<dbReference type="InterPro" id="IPR005467">
    <property type="entry name" value="His_kinase_dom"/>
</dbReference>
<dbReference type="GO" id="GO:0000160">
    <property type="term" value="P:phosphorelay signal transduction system"/>
    <property type="evidence" value="ECO:0007669"/>
    <property type="project" value="UniProtKB-KW"/>
</dbReference>
<protein>
    <recommendedName>
        <fullName evidence="2">histidine kinase</fullName>
        <ecNumber evidence="2">2.7.13.3</ecNumber>
    </recommendedName>
</protein>
<feature type="domain" description="Histidine kinase" evidence="8">
    <location>
        <begin position="1"/>
        <end position="76"/>
    </location>
</feature>
<evidence type="ECO:0000256" key="1">
    <source>
        <dbReference type="ARBA" id="ARBA00000085"/>
    </source>
</evidence>
<dbReference type="GO" id="GO:0004673">
    <property type="term" value="F:protein histidine kinase activity"/>
    <property type="evidence" value="ECO:0007669"/>
    <property type="project" value="UniProtKB-EC"/>
</dbReference>
<dbReference type="PANTHER" id="PTHR43065">
    <property type="entry name" value="SENSOR HISTIDINE KINASE"/>
    <property type="match status" value="1"/>
</dbReference>